<gene>
    <name evidence="1" type="ORF">GCM10011518_14560</name>
</gene>
<proteinExistence type="predicted"/>
<comment type="caution">
    <text evidence="1">The sequence shown here is derived from an EMBL/GenBank/DDBJ whole genome shotgun (WGS) entry which is preliminary data.</text>
</comment>
<dbReference type="RefSeq" id="WP_163393276.1">
    <property type="nucleotide sequence ID" value="NZ_BMKP01000002.1"/>
</dbReference>
<accession>A0ABQ1U0L3</accession>
<dbReference type="Pfam" id="PF14091">
    <property type="entry name" value="DUF4269"/>
    <property type="match status" value="1"/>
</dbReference>
<name>A0ABQ1U0L3_9FLAO</name>
<evidence type="ECO:0000313" key="2">
    <source>
        <dbReference type="Proteomes" id="UP000655016"/>
    </source>
</evidence>
<protein>
    <submittedName>
        <fullName evidence="1">Alpha/beta hydrolase</fullName>
    </submittedName>
</protein>
<dbReference type="EMBL" id="BMKP01000002">
    <property type="protein sequence ID" value="GGF06345.1"/>
    <property type="molecule type" value="Genomic_DNA"/>
</dbReference>
<sequence length="174" mass="20241">MNFDNIEYLKHGTDRQRQAYFILNNIQILSKLKSFDPILVGTIPLSIDIESSDLDIICCFSDNHQFQKTIIDNFANEDHFKIREQHNINGIAIVANFFISDFEIEVFGQTIPSKQQFGYRHLVVEYNLLNNNDERFRQQIIELKHQGHKTESAFASVLGLTGDPYIELLRYEGN</sequence>
<organism evidence="1 2">
    <name type="scientific">Flavobacterium limi</name>
    <dbReference type="NCBI Taxonomy" id="2045105"/>
    <lineage>
        <taxon>Bacteria</taxon>
        <taxon>Pseudomonadati</taxon>
        <taxon>Bacteroidota</taxon>
        <taxon>Flavobacteriia</taxon>
        <taxon>Flavobacteriales</taxon>
        <taxon>Flavobacteriaceae</taxon>
        <taxon>Flavobacterium</taxon>
    </lineage>
</organism>
<evidence type="ECO:0000313" key="1">
    <source>
        <dbReference type="EMBL" id="GGF06345.1"/>
    </source>
</evidence>
<keyword evidence="2" id="KW-1185">Reference proteome</keyword>
<dbReference type="GO" id="GO:0016787">
    <property type="term" value="F:hydrolase activity"/>
    <property type="evidence" value="ECO:0007669"/>
    <property type="project" value="UniProtKB-KW"/>
</dbReference>
<dbReference type="Proteomes" id="UP000655016">
    <property type="component" value="Unassembled WGS sequence"/>
</dbReference>
<keyword evidence="1" id="KW-0378">Hydrolase</keyword>
<dbReference type="InterPro" id="IPR025365">
    <property type="entry name" value="DUF4269"/>
</dbReference>
<reference evidence="2" key="1">
    <citation type="journal article" date="2019" name="Int. J. Syst. Evol. Microbiol.">
        <title>The Global Catalogue of Microorganisms (GCM) 10K type strain sequencing project: providing services to taxonomists for standard genome sequencing and annotation.</title>
        <authorList>
            <consortium name="The Broad Institute Genomics Platform"/>
            <consortium name="The Broad Institute Genome Sequencing Center for Infectious Disease"/>
            <person name="Wu L."/>
            <person name="Ma J."/>
        </authorList>
    </citation>
    <scope>NUCLEOTIDE SEQUENCE [LARGE SCALE GENOMIC DNA]</scope>
    <source>
        <strain evidence="2">CGMCC 1.16060</strain>
    </source>
</reference>